<accession>A0AAV7I4V8</accession>
<dbReference type="EMBL" id="JAHXZJ010002237">
    <property type="protein sequence ID" value="KAH0546244.1"/>
    <property type="molecule type" value="Genomic_DNA"/>
</dbReference>
<reference evidence="2 3" key="1">
    <citation type="journal article" date="2021" name="J. Hered.">
        <title>A chromosome-level genome assembly of the parasitoid wasp, Cotesia glomerata (Hymenoptera: Braconidae).</title>
        <authorList>
            <person name="Pinto B.J."/>
            <person name="Weis J.J."/>
            <person name="Gamble T."/>
            <person name="Ode P.J."/>
            <person name="Paul R."/>
            <person name="Zaspel J.M."/>
        </authorList>
    </citation>
    <scope>NUCLEOTIDE SEQUENCE [LARGE SCALE GENOMIC DNA]</scope>
    <source>
        <strain evidence="2">CgM1</strain>
    </source>
</reference>
<name>A0AAV7I4V8_COTGL</name>
<evidence type="ECO:0000313" key="3">
    <source>
        <dbReference type="Proteomes" id="UP000826195"/>
    </source>
</evidence>
<feature type="region of interest" description="Disordered" evidence="1">
    <location>
        <begin position="61"/>
        <end position="81"/>
    </location>
</feature>
<dbReference type="Proteomes" id="UP000826195">
    <property type="component" value="Unassembled WGS sequence"/>
</dbReference>
<comment type="caution">
    <text evidence="2">The sequence shown here is derived from an EMBL/GenBank/DDBJ whole genome shotgun (WGS) entry which is preliminary data.</text>
</comment>
<sequence>MKEKISAGTEPRSWDADSKENSIASLSSENFVDSFISQRSVVALKLARQVTISFQTDDNKDGFVGNLDGKTRAGPHVARREPRDFNSPPWWILTAPEPLAAQFPGLSSVNEETLQQVVSSLYLRD</sequence>
<proteinExistence type="predicted"/>
<protein>
    <submittedName>
        <fullName evidence="2">Uncharacterized protein</fullName>
    </submittedName>
</protein>
<organism evidence="2 3">
    <name type="scientific">Cotesia glomerata</name>
    <name type="common">Lepidopteran parasitic wasp</name>
    <name type="synonym">Apanteles glomeratus</name>
    <dbReference type="NCBI Taxonomy" id="32391"/>
    <lineage>
        <taxon>Eukaryota</taxon>
        <taxon>Metazoa</taxon>
        <taxon>Ecdysozoa</taxon>
        <taxon>Arthropoda</taxon>
        <taxon>Hexapoda</taxon>
        <taxon>Insecta</taxon>
        <taxon>Pterygota</taxon>
        <taxon>Neoptera</taxon>
        <taxon>Endopterygota</taxon>
        <taxon>Hymenoptera</taxon>
        <taxon>Apocrita</taxon>
        <taxon>Ichneumonoidea</taxon>
        <taxon>Braconidae</taxon>
        <taxon>Microgastrinae</taxon>
        <taxon>Cotesia</taxon>
    </lineage>
</organism>
<evidence type="ECO:0000256" key="1">
    <source>
        <dbReference type="SAM" id="MobiDB-lite"/>
    </source>
</evidence>
<evidence type="ECO:0000313" key="2">
    <source>
        <dbReference type="EMBL" id="KAH0546244.1"/>
    </source>
</evidence>
<feature type="region of interest" description="Disordered" evidence="1">
    <location>
        <begin position="1"/>
        <end position="20"/>
    </location>
</feature>
<gene>
    <name evidence="2" type="ORF">KQX54_007490</name>
</gene>
<dbReference type="AlphaFoldDB" id="A0AAV7I4V8"/>
<keyword evidence="3" id="KW-1185">Reference proteome</keyword>